<dbReference type="GO" id="GO:0016324">
    <property type="term" value="C:apical plasma membrane"/>
    <property type="evidence" value="ECO:0007669"/>
    <property type="project" value="UniProtKB-SubCell"/>
</dbReference>
<dbReference type="InterPro" id="IPR036465">
    <property type="entry name" value="vWFA_dom_sf"/>
</dbReference>
<dbReference type="FunFam" id="2.10.25.10:FF:000565">
    <property type="entry name" value="Predicted protein"/>
    <property type="match status" value="1"/>
</dbReference>
<evidence type="ECO:0000256" key="16">
    <source>
        <dbReference type="SAM" id="SignalP"/>
    </source>
</evidence>
<comment type="subcellular location">
    <subcellularLocation>
        <location evidence="1">Apical cell membrane</location>
        <topology evidence="1">Single-pass type I membrane protein</topology>
    </subcellularLocation>
</comment>
<keyword evidence="10" id="KW-1133">Transmembrane helix</keyword>
<evidence type="ECO:0000313" key="21">
    <source>
        <dbReference type="RefSeq" id="XP_022310683.1"/>
    </source>
</evidence>
<evidence type="ECO:0000259" key="17">
    <source>
        <dbReference type="PROSITE" id="PS50026"/>
    </source>
</evidence>
<dbReference type="GO" id="GO:0048592">
    <property type="term" value="P:eye morphogenesis"/>
    <property type="evidence" value="ECO:0007669"/>
    <property type="project" value="UniProtKB-ARBA"/>
</dbReference>
<feature type="compositionally biased region" description="Basic and acidic residues" evidence="15">
    <location>
        <begin position="874"/>
        <end position="906"/>
    </location>
</feature>
<keyword evidence="9" id="KW-0221">Differentiation</keyword>
<feature type="chain" id="PRO_5034810832" evidence="16">
    <location>
        <begin position="23"/>
        <end position="932"/>
    </location>
</feature>
<dbReference type="InterPro" id="IPR036508">
    <property type="entry name" value="Chitin-bd_dom_sf"/>
</dbReference>
<keyword evidence="12 14" id="KW-1015">Disulfide bond</keyword>
<feature type="domain" description="VWFA" evidence="18">
    <location>
        <begin position="186"/>
        <end position="357"/>
    </location>
</feature>
<dbReference type="PROSITE" id="PS00022">
    <property type="entry name" value="EGF_1"/>
    <property type="match status" value="6"/>
</dbReference>
<dbReference type="CDD" id="cd01450">
    <property type="entry name" value="vWFA_subfamily_ECM"/>
    <property type="match status" value="1"/>
</dbReference>
<accession>A0A8B8C4Q0</accession>
<feature type="domain" description="EGF-like" evidence="17">
    <location>
        <begin position="556"/>
        <end position="592"/>
    </location>
</feature>
<dbReference type="Pfam" id="PF00092">
    <property type="entry name" value="VWA"/>
    <property type="match status" value="1"/>
</dbReference>
<dbReference type="GO" id="GO:0051241">
    <property type="term" value="P:negative regulation of multicellular organismal process"/>
    <property type="evidence" value="ECO:0007669"/>
    <property type="project" value="UniProtKB-ARBA"/>
</dbReference>
<keyword evidence="2" id="KW-0217">Developmental protein</keyword>
<dbReference type="InterPro" id="IPR018097">
    <property type="entry name" value="EGF_Ca-bd_CS"/>
</dbReference>
<evidence type="ECO:0000256" key="7">
    <source>
        <dbReference type="ARBA" id="ARBA00022729"/>
    </source>
</evidence>
<dbReference type="SUPFAM" id="SSF53300">
    <property type="entry name" value="vWA-like"/>
    <property type="match status" value="1"/>
</dbReference>
<dbReference type="RefSeq" id="XP_022310683.1">
    <property type="nucleotide sequence ID" value="XM_022454975.1"/>
</dbReference>
<dbReference type="SMART" id="SM00494">
    <property type="entry name" value="ChtBD2"/>
    <property type="match status" value="2"/>
</dbReference>
<feature type="disulfide bond" evidence="14">
    <location>
        <begin position="544"/>
        <end position="553"/>
    </location>
</feature>
<dbReference type="GO" id="GO:0051093">
    <property type="term" value="P:negative regulation of developmental process"/>
    <property type="evidence" value="ECO:0007669"/>
    <property type="project" value="UniProtKB-ARBA"/>
</dbReference>
<feature type="domain" description="EGF-like" evidence="17">
    <location>
        <begin position="670"/>
        <end position="706"/>
    </location>
</feature>
<evidence type="ECO:0000256" key="10">
    <source>
        <dbReference type="ARBA" id="ARBA00022989"/>
    </source>
</evidence>
<dbReference type="InterPro" id="IPR001881">
    <property type="entry name" value="EGF-like_Ca-bd_dom"/>
</dbReference>
<feature type="domain" description="EGF-like" evidence="17">
    <location>
        <begin position="594"/>
        <end position="630"/>
    </location>
</feature>
<sequence length="932" mass="101968">MMGRFKIYFIPLTFLLASFACAVDRTRENGASGSAVVEAVVDLLRARCILSDDNFFLRRMAYATSNDGEDSDTYRVGFDGGIWQITKQQLRITQTSNLLATQRIGVNGNFSIPWTQVKWSDLRKPLYSGIAAALYLQYVVDYHRTAIPNSINEQGQFWVDRFNGKMDDFLAVMNLKEVSCDMKPVDLVFVVDESGSIGPSNFIRMKNFLRELVDQITISNTAFNVGLVKFHKLARTEFPLDKYSHKSSVKAAIQSMAYFGGGTRIGAGIKTTREVFKDSNRKDATKVIILLTDGRSTSKTETAQEAQLAQAEGINIFVIGIGNVDPDEITSAASQPTCVHVFLLQGFSSIDNILYEVRRRSCKAPTKVEIVNQKETKVEGELSPDQVVEDTVEIDSAAPATTITTEVNCGEVELFASANTTSPSEALYEARGLARDNQPALFSIQNGGRTVYVYYKGKIISTTNECKNLQKTFSISFTQASDFCKSSPCENGATCVDQASDFTCRCPSGYEGKRCEKNTDECRNNPCVNGGRCENIENGYKCVCVAGFTGNTCEIKVDRCASSPCQNGGSCSNVNNDFVCTCRQGFSGKTCNVDVDECQPSPCLNGGVCRDLVNDFSCQCKSGFGGKTCDVNTDDCSPNPCQNGGSCLDLVNDFQCTCSNGYTGKTCDVIIDHCKGSPCRNAGSCVNSADGYSCVCQSGFAGKNCENVTTVLMCRVGSETRECTTEDIQGSGLANQICSTKPQVLAQNTQITTPNPGTGNSASSVCVPKGFIYHIPYPQDKSKFIQCDEFGKSTIMPCSPGTEFNAQRQICTGNGICPSTDYVKLPHPTNPGEYYECVHGVSYQRHCPGNLVFDEIMKYCTWSTSKRQLNGDNDVGKDEKMGEDHTDGRDNSFEDQVKRLGEKNVNEKVPGGNDKQMKLEKLRALLQKYLGQ</sequence>
<feature type="disulfide bond" evidence="14">
    <location>
        <begin position="506"/>
        <end position="515"/>
    </location>
</feature>
<feature type="domain" description="Chitin-binding type-2" evidence="19">
    <location>
        <begin position="763"/>
        <end position="811"/>
    </location>
</feature>
<feature type="region of interest" description="Disordered" evidence="15">
    <location>
        <begin position="871"/>
        <end position="916"/>
    </location>
</feature>
<evidence type="ECO:0000256" key="6">
    <source>
        <dbReference type="ARBA" id="ARBA00022692"/>
    </source>
</evidence>
<gene>
    <name evidence="21" type="primary">LOC111116008</name>
</gene>
<dbReference type="PROSITE" id="PS51257">
    <property type="entry name" value="PROKAR_LIPOPROTEIN"/>
    <property type="match status" value="1"/>
</dbReference>
<evidence type="ECO:0000313" key="20">
    <source>
        <dbReference type="Proteomes" id="UP000694844"/>
    </source>
</evidence>
<keyword evidence="13" id="KW-0325">Glycoprotein</keyword>
<dbReference type="FunFam" id="2.10.25.10:FF:000012">
    <property type="entry name" value="Delta-like protein"/>
    <property type="match status" value="1"/>
</dbReference>
<dbReference type="Proteomes" id="UP000694844">
    <property type="component" value="Chromosome 9"/>
</dbReference>
<comment type="caution">
    <text evidence="14">Lacks conserved residue(s) required for the propagation of feature annotation.</text>
</comment>
<evidence type="ECO:0000256" key="15">
    <source>
        <dbReference type="SAM" id="MobiDB-lite"/>
    </source>
</evidence>
<dbReference type="PROSITE" id="PS01187">
    <property type="entry name" value="EGF_CA"/>
    <property type="match status" value="2"/>
</dbReference>
<organism evidence="20 21">
    <name type="scientific">Crassostrea virginica</name>
    <name type="common">Eastern oyster</name>
    <dbReference type="NCBI Taxonomy" id="6565"/>
    <lineage>
        <taxon>Eukaryota</taxon>
        <taxon>Metazoa</taxon>
        <taxon>Spiralia</taxon>
        <taxon>Lophotrochozoa</taxon>
        <taxon>Mollusca</taxon>
        <taxon>Bivalvia</taxon>
        <taxon>Autobranchia</taxon>
        <taxon>Pteriomorphia</taxon>
        <taxon>Ostreida</taxon>
        <taxon>Ostreoidea</taxon>
        <taxon>Ostreidae</taxon>
        <taxon>Crassostrea</taxon>
    </lineage>
</organism>
<name>A0A8B8C4Q0_CRAVI</name>
<keyword evidence="20" id="KW-1185">Reference proteome</keyword>
<dbReference type="InterPro" id="IPR002557">
    <property type="entry name" value="Chitin-bd_dom"/>
</dbReference>
<evidence type="ECO:0000259" key="19">
    <source>
        <dbReference type="PROSITE" id="PS50940"/>
    </source>
</evidence>
<dbReference type="Pfam" id="PF01607">
    <property type="entry name" value="CBM_14"/>
    <property type="match status" value="2"/>
</dbReference>
<feature type="disulfide bond" evidence="14">
    <location>
        <begin position="582"/>
        <end position="591"/>
    </location>
</feature>
<dbReference type="FunFam" id="2.10.25.10:FF:000066">
    <property type="entry name" value="FAT atypical cadherin 4"/>
    <property type="match status" value="1"/>
</dbReference>
<dbReference type="GO" id="GO:0003002">
    <property type="term" value="P:regionalization"/>
    <property type="evidence" value="ECO:0007669"/>
    <property type="project" value="UniProtKB-ARBA"/>
</dbReference>
<dbReference type="InterPro" id="IPR002035">
    <property type="entry name" value="VWF_A"/>
</dbReference>
<dbReference type="PRINTS" id="PR00010">
    <property type="entry name" value="EGFBLOOD"/>
</dbReference>
<dbReference type="GO" id="GO:0005576">
    <property type="term" value="C:extracellular region"/>
    <property type="evidence" value="ECO:0007669"/>
    <property type="project" value="InterPro"/>
</dbReference>
<dbReference type="PANTHER" id="PTHR12916:SF4">
    <property type="entry name" value="UNINFLATABLE, ISOFORM C"/>
    <property type="match status" value="1"/>
</dbReference>
<dbReference type="SUPFAM" id="SSF57184">
    <property type="entry name" value="Growth factor receptor domain"/>
    <property type="match status" value="1"/>
</dbReference>
<dbReference type="InterPro" id="IPR000152">
    <property type="entry name" value="EGF-type_Asp/Asn_hydroxyl_site"/>
</dbReference>
<evidence type="ECO:0000256" key="14">
    <source>
        <dbReference type="PROSITE-ProRule" id="PRU00076"/>
    </source>
</evidence>
<evidence type="ECO:0000259" key="18">
    <source>
        <dbReference type="PROSITE" id="PS50234"/>
    </source>
</evidence>
<reference evidence="21" key="1">
    <citation type="submission" date="2025-08" db="UniProtKB">
        <authorList>
            <consortium name="RefSeq"/>
        </authorList>
    </citation>
    <scope>IDENTIFICATION</scope>
    <source>
        <tissue evidence="21">Whole sample</tissue>
    </source>
</reference>
<dbReference type="Gene3D" id="2.10.25.10">
    <property type="entry name" value="Laminin"/>
    <property type="match status" value="6"/>
</dbReference>
<evidence type="ECO:0000256" key="5">
    <source>
        <dbReference type="ARBA" id="ARBA00022553"/>
    </source>
</evidence>
<dbReference type="PANTHER" id="PTHR12916">
    <property type="entry name" value="CYTOCHROME C OXIDASE POLYPEPTIDE VIC-2"/>
    <property type="match status" value="1"/>
</dbReference>
<feature type="domain" description="EGF-like" evidence="17">
    <location>
        <begin position="480"/>
        <end position="516"/>
    </location>
</feature>
<keyword evidence="11" id="KW-0472">Membrane</keyword>
<feature type="domain" description="EGF-like" evidence="17">
    <location>
        <begin position="518"/>
        <end position="554"/>
    </location>
</feature>
<dbReference type="InterPro" id="IPR000742">
    <property type="entry name" value="EGF"/>
</dbReference>
<evidence type="ECO:0000256" key="8">
    <source>
        <dbReference type="ARBA" id="ARBA00022737"/>
    </source>
</evidence>
<evidence type="ECO:0000256" key="1">
    <source>
        <dbReference type="ARBA" id="ARBA00004247"/>
    </source>
</evidence>
<feature type="domain" description="Chitin-binding type-2" evidence="19">
    <location>
        <begin position="814"/>
        <end position="871"/>
    </location>
</feature>
<feature type="disulfide bond" evidence="14">
    <location>
        <begin position="658"/>
        <end position="667"/>
    </location>
</feature>
<dbReference type="GO" id="GO:0008061">
    <property type="term" value="F:chitin binding"/>
    <property type="evidence" value="ECO:0007669"/>
    <property type="project" value="InterPro"/>
</dbReference>
<keyword evidence="4 14" id="KW-0245">EGF-like domain</keyword>
<dbReference type="Gene3D" id="3.40.50.410">
    <property type="entry name" value="von Willebrand factor, type A domain"/>
    <property type="match status" value="1"/>
</dbReference>
<dbReference type="KEGG" id="cvn:111116008"/>
<dbReference type="InterPro" id="IPR009030">
    <property type="entry name" value="Growth_fac_rcpt_cys_sf"/>
</dbReference>
<dbReference type="GO" id="GO:0080090">
    <property type="term" value="P:regulation of primary metabolic process"/>
    <property type="evidence" value="ECO:0007669"/>
    <property type="project" value="UniProtKB-ARBA"/>
</dbReference>
<dbReference type="PROSITE" id="PS50234">
    <property type="entry name" value="VWFA"/>
    <property type="match status" value="1"/>
</dbReference>
<evidence type="ECO:0000256" key="2">
    <source>
        <dbReference type="ARBA" id="ARBA00022473"/>
    </source>
</evidence>
<keyword evidence="7 16" id="KW-0732">Signal</keyword>
<dbReference type="SMART" id="SM00179">
    <property type="entry name" value="EGF_CA"/>
    <property type="match status" value="6"/>
</dbReference>
<feature type="disulfide bond" evidence="14">
    <location>
        <begin position="696"/>
        <end position="705"/>
    </location>
</feature>
<keyword evidence="3" id="KW-1003">Cell membrane</keyword>
<protein>
    <submittedName>
        <fullName evidence="21">Matrilin-2-like</fullName>
    </submittedName>
</protein>
<dbReference type="PROSITE" id="PS50026">
    <property type="entry name" value="EGF_3"/>
    <property type="match status" value="6"/>
</dbReference>
<feature type="signal peptide" evidence="16">
    <location>
        <begin position="1"/>
        <end position="22"/>
    </location>
</feature>
<keyword evidence="8" id="KW-0677">Repeat</keyword>
<dbReference type="GO" id="GO:0008593">
    <property type="term" value="P:regulation of Notch signaling pathway"/>
    <property type="evidence" value="ECO:0007669"/>
    <property type="project" value="UniProtKB-ARBA"/>
</dbReference>
<dbReference type="SUPFAM" id="SSF57625">
    <property type="entry name" value="Invertebrate chitin-binding proteins"/>
    <property type="match status" value="2"/>
</dbReference>
<evidence type="ECO:0000256" key="9">
    <source>
        <dbReference type="ARBA" id="ARBA00022782"/>
    </source>
</evidence>
<evidence type="ECO:0000256" key="4">
    <source>
        <dbReference type="ARBA" id="ARBA00022536"/>
    </source>
</evidence>
<evidence type="ECO:0000256" key="3">
    <source>
        <dbReference type="ARBA" id="ARBA00022475"/>
    </source>
</evidence>
<dbReference type="GO" id="GO:0048468">
    <property type="term" value="P:cell development"/>
    <property type="evidence" value="ECO:0007669"/>
    <property type="project" value="UniProtKB-ARBA"/>
</dbReference>
<dbReference type="SMART" id="SM00327">
    <property type="entry name" value="VWA"/>
    <property type="match status" value="1"/>
</dbReference>
<feature type="disulfide bond" evidence="14">
    <location>
        <begin position="620"/>
        <end position="629"/>
    </location>
</feature>
<dbReference type="GO" id="GO:0005509">
    <property type="term" value="F:calcium ion binding"/>
    <property type="evidence" value="ECO:0007669"/>
    <property type="project" value="InterPro"/>
</dbReference>
<feature type="domain" description="EGF-like" evidence="17">
    <location>
        <begin position="632"/>
        <end position="668"/>
    </location>
</feature>
<dbReference type="FunFam" id="2.10.25.10:FF:000255">
    <property type="entry name" value="Sushi, nidogen and EGF-like domains 1"/>
    <property type="match status" value="1"/>
</dbReference>
<keyword evidence="5" id="KW-0597">Phosphoprotein</keyword>
<dbReference type="PROSITE" id="PS01186">
    <property type="entry name" value="EGF_2"/>
    <property type="match status" value="6"/>
</dbReference>
<evidence type="ECO:0000256" key="11">
    <source>
        <dbReference type="ARBA" id="ARBA00023136"/>
    </source>
</evidence>
<dbReference type="GeneID" id="111116008"/>
<dbReference type="OrthoDB" id="6130531at2759"/>
<dbReference type="SMART" id="SM00181">
    <property type="entry name" value="EGF"/>
    <property type="match status" value="6"/>
</dbReference>
<dbReference type="FunFam" id="2.10.25.10:FF:000321">
    <property type="entry name" value="Protein delta homolog 1"/>
    <property type="match status" value="2"/>
</dbReference>
<dbReference type="GO" id="GO:0030182">
    <property type="term" value="P:neuron differentiation"/>
    <property type="evidence" value="ECO:0007669"/>
    <property type="project" value="UniProtKB-ARBA"/>
</dbReference>
<dbReference type="PRINTS" id="PR00453">
    <property type="entry name" value="VWFADOMAIN"/>
</dbReference>
<dbReference type="CDD" id="cd00054">
    <property type="entry name" value="EGF_CA"/>
    <property type="match status" value="6"/>
</dbReference>
<dbReference type="GO" id="GO:0060255">
    <property type="term" value="P:regulation of macromolecule metabolic process"/>
    <property type="evidence" value="ECO:0007669"/>
    <property type="project" value="UniProtKB-ARBA"/>
</dbReference>
<dbReference type="AlphaFoldDB" id="A0A8B8C4Q0"/>
<dbReference type="SUPFAM" id="SSF57196">
    <property type="entry name" value="EGF/Laminin"/>
    <property type="match status" value="3"/>
</dbReference>
<dbReference type="PROSITE" id="PS50940">
    <property type="entry name" value="CHIT_BIND_II"/>
    <property type="match status" value="2"/>
</dbReference>
<dbReference type="GO" id="GO:0009967">
    <property type="term" value="P:positive regulation of signal transduction"/>
    <property type="evidence" value="ECO:0007669"/>
    <property type="project" value="UniProtKB-ARBA"/>
</dbReference>
<evidence type="ECO:0000256" key="13">
    <source>
        <dbReference type="ARBA" id="ARBA00023180"/>
    </source>
</evidence>
<dbReference type="Pfam" id="PF00008">
    <property type="entry name" value="EGF"/>
    <property type="match status" value="6"/>
</dbReference>
<keyword evidence="6" id="KW-0812">Transmembrane</keyword>
<dbReference type="Gene3D" id="2.170.140.10">
    <property type="entry name" value="Chitin binding domain"/>
    <property type="match status" value="2"/>
</dbReference>
<proteinExistence type="predicted"/>
<evidence type="ECO:0000256" key="12">
    <source>
        <dbReference type="ARBA" id="ARBA00023157"/>
    </source>
</evidence>
<dbReference type="PROSITE" id="PS00010">
    <property type="entry name" value="ASX_HYDROXYL"/>
    <property type="match status" value="6"/>
</dbReference>